<dbReference type="AlphaFoldDB" id="A0AAV1B1F9"/>
<dbReference type="InterPro" id="IPR002182">
    <property type="entry name" value="NB-ARC"/>
</dbReference>
<sequence>MKLNQVDQGKSKGLVGIEKQISPIESLLHLDSEDVCVLGIWGMLGIGKTTIAEEVYHRLRPEYGSCLMPNVREESERYGTNSLRLRMKLLSTLLEEEDLKDDMINGLPPLVKKRLGRMKVLIVHDDVKDAEQLEVLVGTADWLGEGSRIIITS</sequence>
<dbReference type="SUPFAM" id="SSF52540">
    <property type="entry name" value="P-loop containing nucleoside triphosphate hydrolases"/>
    <property type="match status" value="1"/>
</dbReference>
<dbReference type="EMBL" id="OX451741">
    <property type="protein sequence ID" value="CAI8616177.1"/>
    <property type="molecule type" value="Genomic_DNA"/>
</dbReference>
<reference evidence="2 3" key="1">
    <citation type="submission" date="2023-01" db="EMBL/GenBank/DDBJ databases">
        <authorList>
            <person name="Kreplak J."/>
        </authorList>
    </citation>
    <scope>NUCLEOTIDE SEQUENCE [LARGE SCALE GENOMIC DNA]</scope>
</reference>
<protein>
    <recommendedName>
        <fullName evidence="1">NB-ARC domain-containing protein</fullName>
    </recommendedName>
</protein>
<gene>
    <name evidence="2" type="ORF">VFH_VI016760</name>
</gene>
<proteinExistence type="predicted"/>
<evidence type="ECO:0000313" key="2">
    <source>
        <dbReference type="EMBL" id="CAI8616177.1"/>
    </source>
</evidence>
<dbReference type="Gene3D" id="3.40.50.300">
    <property type="entry name" value="P-loop containing nucleotide triphosphate hydrolases"/>
    <property type="match status" value="1"/>
</dbReference>
<evidence type="ECO:0000313" key="3">
    <source>
        <dbReference type="Proteomes" id="UP001157006"/>
    </source>
</evidence>
<dbReference type="PANTHER" id="PTHR11017:SF398">
    <property type="entry name" value="RESISTANCE PROTEIN (TIR-NBS-LRR CLASS), PUTATIVE-RELATED"/>
    <property type="match status" value="1"/>
</dbReference>
<dbReference type="PRINTS" id="PR00364">
    <property type="entry name" value="DISEASERSIST"/>
</dbReference>
<keyword evidence="3" id="KW-1185">Reference proteome</keyword>
<dbReference type="Proteomes" id="UP001157006">
    <property type="component" value="Chromosome 6"/>
</dbReference>
<dbReference type="GO" id="GO:0043531">
    <property type="term" value="F:ADP binding"/>
    <property type="evidence" value="ECO:0007669"/>
    <property type="project" value="InterPro"/>
</dbReference>
<name>A0AAV1B1F9_VICFA</name>
<evidence type="ECO:0000259" key="1">
    <source>
        <dbReference type="Pfam" id="PF00931"/>
    </source>
</evidence>
<dbReference type="Pfam" id="PF00931">
    <property type="entry name" value="NB-ARC"/>
    <property type="match status" value="1"/>
</dbReference>
<dbReference type="InterPro" id="IPR044974">
    <property type="entry name" value="Disease_R_plants"/>
</dbReference>
<dbReference type="PANTHER" id="PTHR11017">
    <property type="entry name" value="LEUCINE-RICH REPEAT-CONTAINING PROTEIN"/>
    <property type="match status" value="1"/>
</dbReference>
<organism evidence="2 3">
    <name type="scientific">Vicia faba</name>
    <name type="common">Broad bean</name>
    <name type="synonym">Faba vulgaris</name>
    <dbReference type="NCBI Taxonomy" id="3906"/>
    <lineage>
        <taxon>Eukaryota</taxon>
        <taxon>Viridiplantae</taxon>
        <taxon>Streptophyta</taxon>
        <taxon>Embryophyta</taxon>
        <taxon>Tracheophyta</taxon>
        <taxon>Spermatophyta</taxon>
        <taxon>Magnoliopsida</taxon>
        <taxon>eudicotyledons</taxon>
        <taxon>Gunneridae</taxon>
        <taxon>Pentapetalae</taxon>
        <taxon>rosids</taxon>
        <taxon>fabids</taxon>
        <taxon>Fabales</taxon>
        <taxon>Fabaceae</taxon>
        <taxon>Papilionoideae</taxon>
        <taxon>50 kb inversion clade</taxon>
        <taxon>NPAAA clade</taxon>
        <taxon>Hologalegina</taxon>
        <taxon>IRL clade</taxon>
        <taxon>Fabeae</taxon>
        <taxon>Vicia</taxon>
    </lineage>
</organism>
<accession>A0AAV1B1F9</accession>
<dbReference type="GO" id="GO:0006952">
    <property type="term" value="P:defense response"/>
    <property type="evidence" value="ECO:0007669"/>
    <property type="project" value="InterPro"/>
</dbReference>
<feature type="domain" description="NB-ARC" evidence="1">
    <location>
        <begin position="29"/>
        <end position="153"/>
    </location>
</feature>
<dbReference type="InterPro" id="IPR027417">
    <property type="entry name" value="P-loop_NTPase"/>
</dbReference>